<evidence type="ECO:0000313" key="1">
    <source>
        <dbReference type="EMBL" id="KGG83621.1"/>
    </source>
</evidence>
<reference evidence="1 2" key="1">
    <citation type="submission" date="2013-09" db="EMBL/GenBank/DDBJ databases">
        <title>High correlation between genotypes and phenotypes of environmental bacteria Comamonas testosteroni strains.</title>
        <authorList>
            <person name="Liu L."/>
            <person name="Zhu W."/>
            <person name="Xia X."/>
            <person name="Xu B."/>
            <person name="Luo M."/>
            <person name="Wang G."/>
        </authorList>
    </citation>
    <scope>NUCLEOTIDE SEQUENCE [LARGE SCALE GENOMIC DNA]</scope>
    <source>
        <strain evidence="1 2">JL14</strain>
    </source>
</reference>
<protein>
    <submittedName>
        <fullName evidence="1">Uncharacterized protein</fullName>
    </submittedName>
</protein>
<dbReference type="AlphaFoldDB" id="D8D1W5"/>
<dbReference type="EMBL" id="AWTN01000141">
    <property type="protein sequence ID" value="KGG83621.1"/>
    <property type="molecule type" value="Genomic_DNA"/>
</dbReference>
<dbReference type="Proteomes" id="UP000029567">
    <property type="component" value="Unassembled WGS sequence"/>
</dbReference>
<organism evidence="1 2">
    <name type="scientific">Comamonas thiooxydans</name>
    <dbReference type="NCBI Taxonomy" id="363952"/>
    <lineage>
        <taxon>Bacteria</taxon>
        <taxon>Pseudomonadati</taxon>
        <taxon>Pseudomonadota</taxon>
        <taxon>Betaproteobacteria</taxon>
        <taxon>Burkholderiales</taxon>
        <taxon>Comamonadaceae</taxon>
        <taxon>Comamonas</taxon>
    </lineage>
</organism>
<comment type="caution">
    <text evidence="1">The sequence shown here is derived from an EMBL/GenBank/DDBJ whole genome shotgun (WGS) entry which is preliminary data.</text>
</comment>
<sequence>MQFGVRGVIELHGTIIMVVVAFLLKMHRRMLKRFM</sequence>
<gene>
    <name evidence="1" type="ORF">P245_25365</name>
</gene>
<accession>A0A0E3BVB6</accession>
<evidence type="ECO:0000313" key="2">
    <source>
        <dbReference type="Proteomes" id="UP000029567"/>
    </source>
</evidence>
<accession>D8D1W5</accession>
<name>D8D1W5_9BURK</name>
<proteinExistence type="predicted"/>